<feature type="non-terminal residue" evidence="1">
    <location>
        <position position="87"/>
    </location>
</feature>
<accession>A0A8S2UTQ3</accession>
<feature type="non-terminal residue" evidence="1">
    <location>
        <position position="1"/>
    </location>
</feature>
<reference evidence="1" key="1">
    <citation type="submission" date="2021-02" db="EMBL/GenBank/DDBJ databases">
        <authorList>
            <person name="Nowell W R."/>
        </authorList>
    </citation>
    <scope>NUCLEOTIDE SEQUENCE</scope>
</reference>
<sequence>VDCELQGSAVIRSSIDGLFRAIDENGDLLHSSSKTTSFFDLDIYHKGLARARDENGWFFIDRAGVDIGEGRRYRQIENFYNGQALVQ</sequence>
<name>A0A8S2UTQ3_9BILA</name>
<evidence type="ECO:0000313" key="2">
    <source>
        <dbReference type="Proteomes" id="UP000681720"/>
    </source>
</evidence>
<evidence type="ECO:0008006" key="3">
    <source>
        <dbReference type="Google" id="ProtNLM"/>
    </source>
</evidence>
<protein>
    <recommendedName>
        <fullName evidence="3">WG repeat-containing protein</fullName>
    </recommendedName>
</protein>
<dbReference type="Proteomes" id="UP000681720">
    <property type="component" value="Unassembled WGS sequence"/>
</dbReference>
<gene>
    <name evidence="1" type="ORF">GIL414_LOCUS28157</name>
</gene>
<dbReference type="AlphaFoldDB" id="A0A8S2UTQ3"/>
<evidence type="ECO:0000313" key="1">
    <source>
        <dbReference type="EMBL" id="CAF4355433.1"/>
    </source>
</evidence>
<organism evidence="1 2">
    <name type="scientific">Rotaria magnacalcarata</name>
    <dbReference type="NCBI Taxonomy" id="392030"/>
    <lineage>
        <taxon>Eukaryota</taxon>
        <taxon>Metazoa</taxon>
        <taxon>Spiralia</taxon>
        <taxon>Gnathifera</taxon>
        <taxon>Rotifera</taxon>
        <taxon>Eurotatoria</taxon>
        <taxon>Bdelloidea</taxon>
        <taxon>Philodinida</taxon>
        <taxon>Philodinidae</taxon>
        <taxon>Rotaria</taxon>
    </lineage>
</organism>
<proteinExistence type="predicted"/>
<comment type="caution">
    <text evidence="1">The sequence shown here is derived from an EMBL/GenBank/DDBJ whole genome shotgun (WGS) entry which is preliminary data.</text>
</comment>
<dbReference type="EMBL" id="CAJOBJ010047043">
    <property type="protein sequence ID" value="CAF4355433.1"/>
    <property type="molecule type" value="Genomic_DNA"/>
</dbReference>